<keyword evidence="2" id="KW-0808">Transferase</keyword>
<name>A0A1I6K760_9FIRM</name>
<evidence type="ECO:0000313" key="3">
    <source>
        <dbReference type="Proteomes" id="UP000214760"/>
    </source>
</evidence>
<reference evidence="2 3" key="1">
    <citation type="submission" date="2016-10" db="EMBL/GenBank/DDBJ databases">
        <authorList>
            <person name="de Groot N.N."/>
        </authorList>
    </citation>
    <scope>NUCLEOTIDE SEQUENCE [LARGE SCALE GENOMIC DNA]</scope>
    <source>
        <strain evidence="2 3">F</strain>
    </source>
</reference>
<evidence type="ECO:0000259" key="1">
    <source>
        <dbReference type="Pfam" id="PF00535"/>
    </source>
</evidence>
<dbReference type="PANTHER" id="PTHR22916:SF3">
    <property type="entry name" value="UDP-GLCNAC:BETAGAL BETA-1,3-N-ACETYLGLUCOSAMINYLTRANSFERASE-LIKE PROTEIN 1"/>
    <property type="match status" value="1"/>
</dbReference>
<feature type="domain" description="Glycosyltransferase 2-like" evidence="1">
    <location>
        <begin position="4"/>
        <end position="124"/>
    </location>
</feature>
<dbReference type="InterPro" id="IPR029044">
    <property type="entry name" value="Nucleotide-diphossugar_trans"/>
</dbReference>
<sequence>MRFSILVPIYNVRKYLPECLDHITEQSFSDFEAILIDDGSTDGSGEIADQYASEDSRFRVVHKKNQGLFAARRDAIRIARGEYLIFCDADDFLAFNALEMIHHRLSERSVDILLYDAYLYDAEAQTECPELPRKREHRRYFIDGAVQTGIFADQKSIVRTLFLTMKLQPMWIKAVRRECAEPEADYSIYNGIGYGEDMLQSALYFCKASSVGYCGIPLYYYRQSSGMMGRFHEKYYEENRRVHREVSEILRRGRIPECMSDLDAYLGAYLMYVAYGAFHQCSFLKSADIQSVKKVTNDPYFRKMYETVHGSEVWRKISRHERLAVWLMYHKKYTVLQIICRMIRLVKGYKK</sequence>
<gene>
    <name evidence="2" type="ORF">SAMN02910262_02290</name>
</gene>
<dbReference type="CDD" id="cd00761">
    <property type="entry name" value="Glyco_tranf_GTA_type"/>
    <property type="match status" value="1"/>
</dbReference>
<dbReference type="GO" id="GO:0016758">
    <property type="term" value="F:hexosyltransferase activity"/>
    <property type="evidence" value="ECO:0007669"/>
    <property type="project" value="UniProtKB-ARBA"/>
</dbReference>
<dbReference type="AlphaFoldDB" id="A0A1I6K760"/>
<dbReference type="SUPFAM" id="SSF53448">
    <property type="entry name" value="Nucleotide-diphospho-sugar transferases"/>
    <property type="match status" value="1"/>
</dbReference>
<dbReference type="Pfam" id="PF00535">
    <property type="entry name" value="Glycos_transf_2"/>
    <property type="match status" value="1"/>
</dbReference>
<organism evidence="2 3">
    <name type="scientific">[Clostridium] aminophilum</name>
    <dbReference type="NCBI Taxonomy" id="1526"/>
    <lineage>
        <taxon>Bacteria</taxon>
        <taxon>Bacillati</taxon>
        <taxon>Bacillota</taxon>
        <taxon>Clostridia</taxon>
        <taxon>Lachnospirales</taxon>
        <taxon>Lachnospiraceae</taxon>
    </lineage>
</organism>
<dbReference type="PANTHER" id="PTHR22916">
    <property type="entry name" value="GLYCOSYLTRANSFERASE"/>
    <property type="match status" value="1"/>
</dbReference>
<dbReference type="Gene3D" id="3.90.550.10">
    <property type="entry name" value="Spore Coat Polysaccharide Biosynthesis Protein SpsA, Chain A"/>
    <property type="match status" value="1"/>
</dbReference>
<accession>A0A1I6K760</accession>
<dbReference type="RefSeq" id="WP_075034496.1">
    <property type="nucleotide sequence ID" value="NZ_FOZC01000015.1"/>
</dbReference>
<dbReference type="Proteomes" id="UP000214760">
    <property type="component" value="Unassembled WGS sequence"/>
</dbReference>
<dbReference type="EMBL" id="FOZC01000015">
    <property type="protein sequence ID" value="SFR86710.1"/>
    <property type="molecule type" value="Genomic_DNA"/>
</dbReference>
<proteinExistence type="predicted"/>
<evidence type="ECO:0000313" key="2">
    <source>
        <dbReference type="EMBL" id="SFR86710.1"/>
    </source>
</evidence>
<dbReference type="InterPro" id="IPR001173">
    <property type="entry name" value="Glyco_trans_2-like"/>
</dbReference>
<protein>
    <submittedName>
        <fullName evidence="2">Glycosyl transferase family 2</fullName>
    </submittedName>
</protein>